<evidence type="ECO:0000256" key="6">
    <source>
        <dbReference type="ARBA" id="ARBA00022840"/>
    </source>
</evidence>
<dbReference type="PANTHER" id="PTHR24346:SF82">
    <property type="entry name" value="KP78A-RELATED"/>
    <property type="match status" value="1"/>
</dbReference>
<dbReference type="InterPro" id="IPR011009">
    <property type="entry name" value="Kinase-like_dom_sf"/>
</dbReference>
<reference evidence="9 10" key="1">
    <citation type="journal article" date="2018" name="G3 (Bethesda)">
        <title>Phylogenetic and Phylogenomic Definition of Rhizopus Species.</title>
        <authorList>
            <person name="Gryganskyi A.P."/>
            <person name="Golan J."/>
            <person name="Dolatabadi S."/>
            <person name="Mondo S."/>
            <person name="Robb S."/>
            <person name="Idnurm A."/>
            <person name="Muszewska A."/>
            <person name="Steczkiewicz K."/>
            <person name="Masonjones S."/>
            <person name="Liao H.L."/>
            <person name="Gajdeczka M.T."/>
            <person name="Anike F."/>
            <person name="Vuek A."/>
            <person name="Anishchenko I.M."/>
            <person name="Voigt K."/>
            <person name="de Hoog G.S."/>
            <person name="Smith M.E."/>
            <person name="Heitman J."/>
            <person name="Vilgalys R."/>
            <person name="Stajich J.E."/>
        </authorList>
    </citation>
    <scope>NUCLEOTIDE SEQUENCE [LARGE SCALE GENOMIC DNA]</scope>
    <source>
        <strain evidence="9 10">LSU 92-RS-03</strain>
    </source>
</reference>
<keyword evidence="4" id="KW-0547">Nucleotide-binding</keyword>
<organism evidence="9 10">
    <name type="scientific">Rhizopus stolonifer</name>
    <name type="common">Rhizopus nigricans</name>
    <dbReference type="NCBI Taxonomy" id="4846"/>
    <lineage>
        <taxon>Eukaryota</taxon>
        <taxon>Fungi</taxon>
        <taxon>Fungi incertae sedis</taxon>
        <taxon>Mucoromycota</taxon>
        <taxon>Mucoromycotina</taxon>
        <taxon>Mucoromycetes</taxon>
        <taxon>Mucorales</taxon>
        <taxon>Mucorineae</taxon>
        <taxon>Rhizopodaceae</taxon>
        <taxon>Rhizopus</taxon>
    </lineage>
</organism>
<evidence type="ECO:0000259" key="8">
    <source>
        <dbReference type="PROSITE" id="PS50011"/>
    </source>
</evidence>
<evidence type="ECO:0000256" key="2">
    <source>
        <dbReference type="ARBA" id="ARBA00022527"/>
    </source>
</evidence>
<dbReference type="OrthoDB" id="193931at2759"/>
<dbReference type="STRING" id="4846.A0A367KIV3"/>
<feature type="compositionally biased region" description="Polar residues" evidence="7">
    <location>
        <begin position="300"/>
        <end position="321"/>
    </location>
</feature>
<dbReference type="PROSITE" id="PS50011">
    <property type="entry name" value="PROTEIN_KINASE_DOM"/>
    <property type="match status" value="1"/>
</dbReference>
<name>A0A367KIV3_RHIST</name>
<dbReference type="GO" id="GO:0004674">
    <property type="term" value="F:protein serine/threonine kinase activity"/>
    <property type="evidence" value="ECO:0007669"/>
    <property type="project" value="UniProtKB-KW"/>
</dbReference>
<evidence type="ECO:0000256" key="5">
    <source>
        <dbReference type="ARBA" id="ARBA00022777"/>
    </source>
</evidence>
<dbReference type="PANTHER" id="PTHR24346">
    <property type="entry name" value="MAP/MICROTUBULE AFFINITY-REGULATING KINASE"/>
    <property type="match status" value="1"/>
</dbReference>
<dbReference type="Pfam" id="PF00069">
    <property type="entry name" value="Pkinase"/>
    <property type="match status" value="1"/>
</dbReference>
<feature type="region of interest" description="Disordered" evidence="7">
    <location>
        <begin position="300"/>
        <end position="323"/>
    </location>
</feature>
<dbReference type="GO" id="GO:0035556">
    <property type="term" value="P:intracellular signal transduction"/>
    <property type="evidence" value="ECO:0007669"/>
    <property type="project" value="TreeGrafter"/>
</dbReference>
<evidence type="ECO:0000256" key="1">
    <source>
        <dbReference type="ARBA" id="ARBA00010791"/>
    </source>
</evidence>
<dbReference type="PROSITE" id="PS00108">
    <property type="entry name" value="PROTEIN_KINASE_ST"/>
    <property type="match status" value="1"/>
</dbReference>
<gene>
    <name evidence="9" type="primary">KIN1_1</name>
    <name evidence="9" type="ORF">CU098_000223</name>
</gene>
<protein>
    <submittedName>
        <fullName evidence="9">Serine/threonine-protein kinase KIN2</fullName>
    </submittedName>
</protein>
<evidence type="ECO:0000256" key="3">
    <source>
        <dbReference type="ARBA" id="ARBA00022679"/>
    </source>
</evidence>
<dbReference type="AlphaFoldDB" id="A0A367KIV3"/>
<evidence type="ECO:0000313" key="9">
    <source>
        <dbReference type="EMBL" id="RCI02088.1"/>
    </source>
</evidence>
<comment type="caution">
    <text evidence="9">The sequence shown here is derived from an EMBL/GenBank/DDBJ whole genome shotgun (WGS) entry which is preliminary data.</text>
</comment>
<dbReference type="SMART" id="SM00220">
    <property type="entry name" value="S_TKc"/>
    <property type="match status" value="1"/>
</dbReference>
<keyword evidence="2" id="KW-0723">Serine/threonine-protein kinase</keyword>
<dbReference type="InterPro" id="IPR000719">
    <property type="entry name" value="Prot_kinase_dom"/>
</dbReference>
<comment type="similarity">
    <text evidence="1">Belongs to the protein kinase superfamily. CAMK Ser/Thr protein kinase family. NIM1 subfamily.</text>
</comment>
<dbReference type="GO" id="GO:0005524">
    <property type="term" value="F:ATP binding"/>
    <property type="evidence" value="ECO:0007669"/>
    <property type="project" value="UniProtKB-KW"/>
</dbReference>
<keyword evidence="3" id="KW-0808">Transferase</keyword>
<evidence type="ECO:0000256" key="4">
    <source>
        <dbReference type="ARBA" id="ARBA00022741"/>
    </source>
</evidence>
<evidence type="ECO:0000313" key="10">
    <source>
        <dbReference type="Proteomes" id="UP000253551"/>
    </source>
</evidence>
<dbReference type="GO" id="GO:0000226">
    <property type="term" value="P:microtubule cytoskeleton organization"/>
    <property type="evidence" value="ECO:0007669"/>
    <property type="project" value="TreeGrafter"/>
</dbReference>
<dbReference type="GO" id="GO:0005737">
    <property type="term" value="C:cytoplasm"/>
    <property type="evidence" value="ECO:0007669"/>
    <property type="project" value="TreeGrafter"/>
</dbReference>
<dbReference type="FunFam" id="1.10.510.10:FF:000571">
    <property type="entry name" value="Maternal embryonic leucine zipper kinase"/>
    <property type="match status" value="1"/>
</dbReference>
<keyword evidence="6" id="KW-0067">ATP-binding</keyword>
<feature type="domain" description="Protein kinase" evidence="8">
    <location>
        <begin position="1"/>
        <end position="155"/>
    </location>
</feature>
<evidence type="ECO:0000256" key="7">
    <source>
        <dbReference type="SAM" id="MobiDB-lite"/>
    </source>
</evidence>
<keyword evidence="10" id="KW-1185">Reference proteome</keyword>
<dbReference type="InterPro" id="IPR008271">
    <property type="entry name" value="Ser/Thr_kinase_AS"/>
</dbReference>
<accession>A0A367KIV3</accession>
<dbReference type="Gene3D" id="1.10.510.10">
    <property type="entry name" value="Transferase(Phosphotransferase) domain 1"/>
    <property type="match status" value="1"/>
</dbReference>
<feature type="non-terminal residue" evidence="9">
    <location>
        <position position="1"/>
    </location>
</feature>
<dbReference type="SUPFAM" id="SSF56112">
    <property type="entry name" value="Protein kinase-like (PK-like)"/>
    <property type="match status" value="1"/>
</dbReference>
<sequence length="352" mass="39750">PESRRFSRQILSALDYMHRNSITHRDLKVENIMLDRYHQNIKIIDFGLSSMFAPDLLLNTFCGSIYFAAPEVLLGEPYQGPELDVWSLGVVIYVMVIGRIPYDGHTLADVQRKIMRADPDYPPHVSSDCKDLLCRIFTVRRERIKMFDIMRHPWINKHYASPIENYLPKREPLYSLLDLDILETMESIFGSDIKQKLEAVVSSEAYHAATSHVLMVQDGHESPYSNLWGSYDDPQTVPSAYHPLCAVYYLLAEKYSNYVAHQVPDSPISTSLLSLPQSPVEPDEILVSLDTLVHTNNNASNNESFGVDYSNSESDNGSLSDGPNLGDIGIPHHIFTAPACACSTRIFINLDI</sequence>
<keyword evidence="5 9" id="KW-0418">Kinase</keyword>
<dbReference type="EMBL" id="PJQM01001536">
    <property type="protein sequence ID" value="RCI02088.1"/>
    <property type="molecule type" value="Genomic_DNA"/>
</dbReference>
<proteinExistence type="inferred from homology"/>
<dbReference type="Proteomes" id="UP000253551">
    <property type="component" value="Unassembled WGS sequence"/>
</dbReference>